<dbReference type="PANTHER" id="PTHR11669">
    <property type="entry name" value="REPLICATION FACTOR C / DNA POLYMERASE III GAMMA-TAU SUBUNIT"/>
    <property type="match status" value="1"/>
</dbReference>
<comment type="subunit">
    <text evidence="8">DNA polymerase III contains a core (composed of alpha, epsilon and theta chains) that associates with a tau subunit. This core dimerizes to form the POLIII' complex. PolIII' associates with the gamma complex (composed of gamma, delta, delta', psi and chi chains) and with the beta chain to form the complete DNA polymerase III complex.</text>
</comment>
<evidence type="ECO:0000256" key="3">
    <source>
        <dbReference type="ARBA" id="ARBA00022741"/>
    </source>
</evidence>
<comment type="similarity">
    <text evidence="1 8">Belongs to the DnaX/STICHEL family.</text>
</comment>
<dbReference type="EMBL" id="CWGI01000001">
    <property type="protein sequence ID" value="CRX37131.1"/>
    <property type="molecule type" value="Genomic_DNA"/>
</dbReference>
<evidence type="ECO:0000256" key="7">
    <source>
        <dbReference type="ARBA" id="ARBA00049244"/>
    </source>
</evidence>
<dbReference type="NCBIfam" id="TIGR02397">
    <property type="entry name" value="dnaX_nterm"/>
    <property type="match status" value="1"/>
</dbReference>
<accession>A0A0G7ZN95</accession>
<keyword evidence="6 8" id="KW-0239">DNA-directed DNA polymerase</keyword>
<evidence type="ECO:0000256" key="8">
    <source>
        <dbReference type="RuleBase" id="RU364063"/>
    </source>
</evidence>
<name>A0A0G7ZN95_9MOLU</name>
<comment type="catalytic activity">
    <reaction evidence="7 8">
        <text>DNA(n) + a 2'-deoxyribonucleoside 5'-triphosphate = DNA(n+1) + diphosphate</text>
        <dbReference type="Rhea" id="RHEA:22508"/>
        <dbReference type="Rhea" id="RHEA-COMP:17339"/>
        <dbReference type="Rhea" id="RHEA-COMP:17340"/>
        <dbReference type="ChEBI" id="CHEBI:33019"/>
        <dbReference type="ChEBI" id="CHEBI:61560"/>
        <dbReference type="ChEBI" id="CHEBI:173112"/>
        <dbReference type="EC" id="2.7.7.7"/>
    </reaction>
</comment>
<dbReference type="Gene3D" id="3.40.50.300">
    <property type="entry name" value="P-loop containing nucleotide triphosphate hydrolases"/>
    <property type="match status" value="1"/>
</dbReference>
<dbReference type="InterPro" id="IPR003593">
    <property type="entry name" value="AAA+_ATPase"/>
</dbReference>
<evidence type="ECO:0000259" key="9">
    <source>
        <dbReference type="SMART" id="SM00382"/>
    </source>
</evidence>
<dbReference type="Pfam" id="PF22608">
    <property type="entry name" value="DNAX_ATPase_lid"/>
    <property type="match status" value="1"/>
</dbReference>
<dbReference type="GO" id="GO:0009360">
    <property type="term" value="C:DNA polymerase III complex"/>
    <property type="evidence" value="ECO:0007669"/>
    <property type="project" value="InterPro"/>
</dbReference>
<dbReference type="PRINTS" id="PR00300">
    <property type="entry name" value="CLPPROTEASEA"/>
</dbReference>
<evidence type="ECO:0000256" key="1">
    <source>
        <dbReference type="ARBA" id="ARBA00006360"/>
    </source>
</evidence>
<dbReference type="CDD" id="cd00009">
    <property type="entry name" value="AAA"/>
    <property type="match status" value="1"/>
</dbReference>
<proteinExistence type="inferred from homology"/>
<dbReference type="GO" id="GO:0005524">
    <property type="term" value="F:ATP binding"/>
    <property type="evidence" value="ECO:0007669"/>
    <property type="project" value="UniProtKB-KW"/>
</dbReference>
<dbReference type="GO" id="GO:0006261">
    <property type="term" value="P:DNA-templated DNA replication"/>
    <property type="evidence" value="ECO:0007669"/>
    <property type="project" value="TreeGrafter"/>
</dbReference>
<gene>
    <name evidence="8" type="primary">dnaX</name>
    <name evidence="10" type="ORF">HEPPS_03500</name>
</gene>
<dbReference type="Proteomes" id="UP000242141">
    <property type="component" value="Unassembled WGS sequence"/>
</dbReference>
<evidence type="ECO:0000256" key="5">
    <source>
        <dbReference type="ARBA" id="ARBA00022840"/>
    </source>
</evidence>
<keyword evidence="8" id="KW-0548">Nucleotidyltransferase</keyword>
<keyword evidence="8" id="KW-0808">Transferase</keyword>
<dbReference type="InterPro" id="IPR027417">
    <property type="entry name" value="P-loop_NTPase"/>
</dbReference>
<dbReference type="PANTHER" id="PTHR11669:SF0">
    <property type="entry name" value="PROTEIN STICHEL-LIKE 2"/>
    <property type="match status" value="1"/>
</dbReference>
<keyword evidence="5 8" id="KW-0067">ATP-binding</keyword>
<reference evidence="11" key="1">
    <citation type="submission" date="2015-05" db="EMBL/GenBank/DDBJ databases">
        <authorList>
            <person name="Collingro A."/>
        </authorList>
    </citation>
    <scope>NUCLEOTIDE SEQUENCE [LARGE SCALE GENOMIC DNA]</scope>
    <source>
        <strain evidence="11">Ps</strain>
    </source>
</reference>
<dbReference type="FunFam" id="3.40.50.300:FF:000014">
    <property type="entry name" value="DNA polymerase III subunit gamma/tau"/>
    <property type="match status" value="1"/>
</dbReference>
<evidence type="ECO:0000256" key="4">
    <source>
        <dbReference type="ARBA" id="ARBA00022833"/>
    </source>
</evidence>
<dbReference type="SMART" id="SM00382">
    <property type="entry name" value="AAA"/>
    <property type="match status" value="1"/>
</dbReference>
<evidence type="ECO:0000256" key="2">
    <source>
        <dbReference type="ARBA" id="ARBA00022723"/>
    </source>
</evidence>
<dbReference type="SUPFAM" id="SSF52540">
    <property type="entry name" value="P-loop containing nucleoside triphosphate hydrolases"/>
    <property type="match status" value="1"/>
</dbReference>
<evidence type="ECO:0000313" key="10">
    <source>
        <dbReference type="EMBL" id="CRX37131.1"/>
    </source>
</evidence>
<dbReference type="Pfam" id="PF13177">
    <property type="entry name" value="DNA_pol3_delta2"/>
    <property type="match status" value="1"/>
</dbReference>
<feature type="domain" description="AAA+ ATPase" evidence="9">
    <location>
        <begin position="36"/>
        <end position="177"/>
    </location>
</feature>
<dbReference type="Gene3D" id="1.10.8.60">
    <property type="match status" value="1"/>
</dbReference>
<dbReference type="InterPro" id="IPR012763">
    <property type="entry name" value="DNA_pol_III_sug/sutau_N"/>
</dbReference>
<keyword evidence="11" id="KW-1185">Reference proteome</keyword>
<keyword evidence="4" id="KW-0862">Zinc</keyword>
<dbReference type="InterPro" id="IPR045085">
    <property type="entry name" value="HLD_clamp_pol_III_gamma_tau"/>
</dbReference>
<dbReference type="AlphaFoldDB" id="A0A0G7ZN95"/>
<dbReference type="GO" id="GO:0046872">
    <property type="term" value="F:metal ion binding"/>
    <property type="evidence" value="ECO:0007669"/>
    <property type="project" value="UniProtKB-KW"/>
</dbReference>
<keyword evidence="8" id="KW-0235">DNA replication</keyword>
<sequence length="602" mass="69779">MTNSLYIKYRPKNFDQVSGQKIIKQILINSILENKINHGYLFYGIRGVGKTTLARIFAKSINCKNRNESYNPCNNCDSCNEINNFSSFDVIEIDAASNNGVDEIRDIKDKSNYSTTKSLYKIYIIDEIHMLSKSAFNALLKTLEEPPEKTIFLLATTEINKIPETVLSRLIILNLETLSEKEIFAKLNEIAIKENASFSDDSLKYVAKIANGSLRDAISYLETIFLYSKELNEEKITKILGILPDSLLEKYLDNKEKMVNFVQKSEIDFKNFLLILINYLTDQILEGNLKYQKLLNNLINLSINVKDPYLLKLSLINIFIGGSYSKEKETFLNKEAEKLVEEKEDYDFLEQKETDNINDLNNDELIDDNVNLDENDDIEDEKISSLSTEKEESLIIDDDPLSSQEREIEEAKTKEIENFILESKFNNLNTDFEIKKIKITEGKDEKSVITDFVNIKHYLTVLFEFDKKKTQKFIDRFNYLSSYINKKFVKKYVSCLLEGKILVSSKDSIIIFGLPNSQQYTTFKAFSLEEGFLNFIKELFGENVILLPILSSDWNKLNLIYKKLRAEDKKVVERIKIDQIVNQEIIDKYKKIFGDKLEIINT</sequence>
<evidence type="ECO:0000313" key="11">
    <source>
        <dbReference type="Proteomes" id="UP000242141"/>
    </source>
</evidence>
<dbReference type="InterPro" id="IPR001270">
    <property type="entry name" value="ClpA/B"/>
</dbReference>
<keyword evidence="2" id="KW-0479">Metal-binding</keyword>
<comment type="function">
    <text evidence="8">DNA polymerase III is a complex, multichain enzyme responsible for most of the replicative synthesis in bacteria. This DNA polymerase also exhibits 3' to 5' exonuclease activity.</text>
</comment>
<dbReference type="InterPro" id="IPR050238">
    <property type="entry name" value="DNA_Rep/Repair_Clamp_Loader"/>
</dbReference>
<protein>
    <recommendedName>
        <fullName evidence="8">DNA polymerase III subunit gamma/tau</fullName>
        <ecNumber evidence="8">2.7.7.7</ecNumber>
    </recommendedName>
</protein>
<dbReference type="EC" id="2.7.7.7" evidence="8"/>
<keyword evidence="3 8" id="KW-0547">Nucleotide-binding</keyword>
<organism evidence="10 11">
    <name type="scientific">Candidatus Hepatoplasma crinochetorum</name>
    <dbReference type="NCBI Taxonomy" id="295596"/>
    <lineage>
        <taxon>Bacteria</taxon>
        <taxon>Bacillati</taxon>
        <taxon>Mycoplasmatota</taxon>
        <taxon>Mollicutes</taxon>
        <taxon>Candidatus Hepatoplasmataceae</taxon>
        <taxon>Candidatus Hepatoplasma</taxon>
    </lineage>
</organism>
<evidence type="ECO:0000256" key="6">
    <source>
        <dbReference type="ARBA" id="ARBA00022932"/>
    </source>
</evidence>
<dbReference type="GO" id="GO:0003887">
    <property type="term" value="F:DNA-directed DNA polymerase activity"/>
    <property type="evidence" value="ECO:0007669"/>
    <property type="project" value="UniProtKB-KW"/>
</dbReference>